<dbReference type="Proteomes" id="UP000268535">
    <property type="component" value="Unassembled WGS sequence"/>
</dbReference>
<dbReference type="Pfam" id="PF15276">
    <property type="entry name" value="PP1_bind"/>
    <property type="match status" value="1"/>
</dbReference>
<proteinExistence type="predicted"/>
<feature type="region of interest" description="Disordered" evidence="1">
    <location>
        <begin position="428"/>
        <end position="516"/>
    </location>
</feature>
<evidence type="ECO:0000313" key="3">
    <source>
        <dbReference type="EMBL" id="RKO96027.1"/>
    </source>
</evidence>
<feature type="compositionally biased region" description="Low complexity" evidence="1">
    <location>
        <begin position="472"/>
        <end position="483"/>
    </location>
</feature>
<feature type="domain" description="PP1-binding" evidence="2">
    <location>
        <begin position="35"/>
        <end position="76"/>
    </location>
</feature>
<organism evidence="3 4">
    <name type="scientific">Caulochytrium protostelioides</name>
    <dbReference type="NCBI Taxonomy" id="1555241"/>
    <lineage>
        <taxon>Eukaryota</taxon>
        <taxon>Fungi</taxon>
        <taxon>Fungi incertae sedis</taxon>
        <taxon>Chytridiomycota</taxon>
        <taxon>Chytridiomycota incertae sedis</taxon>
        <taxon>Chytridiomycetes</taxon>
        <taxon>Caulochytriales</taxon>
        <taxon>Caulochytriaceae</taxon>
        <taxon>Caulochytrium</taxon>
    </lineage>
</organism>
<protein>
    <recommendedName>
        <fullName evidence="2">PP1-binding domain-containing protein</fullName>
    </recommendedName>
</protein>
<dbReference type="EMBL" id="ML010478">
    <property type="protein sequence ID" value="RKO96027.1"/>
    <property type="molecule type" value="Genomic_DNA"/>
</dbReference>
<dbReference type="InterPro" id="IPR029334">
    <property type="entry name" value="PP1-bd"/>
</dbReference>
<feature type="region of interest" description="Disordered" evidence="1">
    <location>
        <begin position="298"/>
        <end position="325"/>
    </location>
</feature>
<sequence length="516" mass="52937">ALAPTTDEPTTDDLCVAVADPARPPCETPNHHNAKRSVTFGPQLHPEIFDYEAPVNSPLRRGVRTPVQALTCRPGDKRLTPLRSALRQGFRSVGAVPHSMKVHPRQSSPLLRRLPSLDRLTHTSLSASAAASASALASATAAAVPMALLNRGLSPTTAAITTPLMASSALLTPNGRLMGMPSTPTTSAAAAATTTTTPATTLTLSGSPAALDAEGGSDEMEADVTQSAEVQHRLEQVFEAMRDDVAKRQNAVDRNDPPPLLMDADAMAVMDAAMGDDAGSENDDEVAPQDILTRVLSQPSGEQEAASTPRHAVPPVTPNLSAKSARHLAKFKSPSAQFADLKALLQSPPPPPLGTRLAHVQTALLSADASSPEEAAATVAPAAPPASSAWTGTTLSEVQSSGLRMLLASSAASALTLAQREGLEALLQPASQTTTAASTPRRAPTTPRDALASSFAVPIPSDASPPSPPSPASIASSASSAAGDDSDEAVMAEAPGTNDYDDAMESTALGTTLHEA</sequence>
<feature type="compositionally biased region" description="Low complexity" evidence="1">
    <location>
        <begin position="428"/>
        <end position="462"/>
    </location>
</feature>
<evidence type="ECO:0000256" key="1">
    <source>
        <dbReference type="SAM" id="MobiDB-lite"/>
    </source>
</evidence>
<name>A0A4V1IT70_9FUNG</name>
<evidence type="ECO:0000259" key="2">
    <source>
        <dbReference type="Pfam" id="PF15276"/>
    </source>
</evidence>
<reference evidence="4" key="1">
    <citation type="journal article" date="2018" name="Nat. Microbiol.">
        <title>Leveraging single-cell genomics to expand the fungal tree of life.</title>
        <authorList>
            <person name="Ahrendt S.R."/>
            <person name="Quandt C.A."/>
            <person name="Ciobanu D."/>
            <person name="Clum A."/>
            <person name="Salamov A."/>
            <person name="Andreopoulos B."/>
            <person name="Cheng J.F."/>
            <person name="Woyke T."/>
            <person name="Pelin A."/>
            <person name="Henrissat B."/>
            <person name="Reynolds N.K."/>
            <person name="Benny G.L."/>
            <person name="Smith M.E."/>
            <person name="James T.Y."/>
            <person name="Grigoriev I.V."/>
        </authorList>
    </citation>
    <scope>NUCLEOTIDE SEQUENCE [LARGE SCALE GENOMIC DNA]</scope>
    <source>
        <strain evidence="4">ATCC 52028</strain>
    </source>
</reference>
<feature type="non-terminal residue" evidence="3">
    <location>
        <position position="1"/>
    </location>
</feature>
<gene>
    <name evidence="3" type="ORF">CAUPRSCDRAFT_12270</name>
</gene>
<evidence type="ECO:0000313" key="4">
    <source>
        <dbReference type="Proteomes" id="UP000268535"/>
    </source>
</evidence>
<dbReference type="AlphaFoldDB" id="A0A4V1IT70"/>
<accession>A0A4V1IT70</accession>
<feature type="non-terminal residue" evidence="3">
    <location>
        <position position="516"/>
    </location>
</feature>